<protein>
    <submittedName>
        <fullName evidence="1">Uncharacterized protein</fullName>
    </submittedName>
</protein>
<proteinExistence type="predicted"/>
<gene>
    <name evidence="1" type="ORF">VNI00_009945</name>
</gene>
<evidence type="ECO:0000313" key="1">
    <source>
        <dbReference type="EMBL" id="KAK7040139.1"/>
    </source>
</evidence>
<dbReference type="EMBL" id="JAYKXP010000038">
    <property type="protein sequence ID" value="KAK7040139.1"/>
    <property type="molecule type" value="Genomic_DNA"/>
</dbReference>
<dbReference type="AlphaFoldDB" id="A0AAW0CMB7"/>
<sequence>MDTTSPSLQAAVEQLISAARNESADSVLKKRIQDLELQIKRKTYTPENNNRKLIHSERDANIRTLRDTLANITTATPHLSAPSDSVILRANRTHGIEDHAFFPFFSDEGWPERLDFHAQMAFAIMRDLSGISITGVEATEKKSKKLIEYKATCMMTSSREGPDGIDDTLTVHFELHFTFTSKGGKQEKMVQYRATNNDHIADTVLKALGQLTGTFEFPTSRLTTIYAEIMSILRRGHEQKIQEEVSNGTSSADKNVN</sequence>
<keyword evidence="2" id="KW-1185">Reference proteome</keyword>
<accession>A0AAW0CMB7</accession>
<evidence type="ECO:0000313" key="2">
    <source>
        <dbReference type="Proteomes" id="UP001383192"/>
    </source>
</evidence>
<dbReference type="Proteomes" id="UP001383192">
    <property type="component" value="Unassembled WGS sequence"/>
</dbReference>
<organism evidence="1 2">
    <name type="scientific">Paramarasmius palmivorus</name>
    <dbReference type="NCBI Taxonomy" id="297713"/>
    <lineage>
        <taxon>Eukaryota</taxon>
        <taxon>Fungi</taxon>
        <taxon>Dikarya</taxon>
        <taxon>Basidiomycota</taxon>
        <taxon>Agaricomycotina</taxon>
        <taxon>Agaricomycetes</taxon>
        <taxon>Agaricomycetidae</taxon>
        <taxon>Agaricales</taxon>
        <taxon>Marasmiineae</taxon>
        <taxon>Marasmiaceae</taxon>
        <taxon>Paramarasmius</taxon>
    </lineage>
</organism>
<comment type="caution">
    <text evidence="1">The sequence shown here is derived from an EMBL/GenBank/DDBJ whole genome shotgun (WGS) entry which is preliminary data.</text>
</comment>
<reference evidence="1 2" key="1">
    <citation type="submission" date="2024-01" db="EMBL/GenBank/DDBJ databases">
        <title>A draft genome for a cacao thread blight-causing isolate of Paramarasmius palmivorus.</title>
        <authorList>
            <person name="Baruah I.K."/>
            <person name="Bukari Y."/>
            <person name="Amoako-Attah I."/>
            <person name="Meinhardt L.W."/>
            <person name="Bailey B.A."/>
            <person name="Cohen S.P."/>
        </authorList>
    </citation>
    <scope>NUCLEOTIDE SEQUENCE [LARGE SCALE GENOMIC DNA]</scope>
    <source>
        <strain evidence="1 2">GH-12</strain>
    </source>
</reference>
<name>A0AAW0CMB7_9AGAR</name>